<dbReference type="EC" id="2.3.2.29" evidence="4"/>
<dbReference type="InterPro" id="IPR030700">
    <property type="entry name" value="N-end_Aminoacyl_Trfase"/>
</dbReference>
<dbReference type="InterPro" id="IPR016181">
    <property type="entry name" value="Acyl_CoA_acyltransferase"/>
</dbReference>
<evidence type="ECO:0000259" key="6">
    <source>
        <dbReference type="Pfam" id="PF04377"/>
    </source>
</evidence>
<dbReference type="EMBL" id="CP004373">
    <property type="protein sequence ID" value="AHK70008.1"/>
    <property type="molecule type" value="Genomic_DNA"/>
</dbReference>
<dbReference type="Proteomes" id="UP000031656">
    <property type="component" value="Chromosome"/>
</dbReference>
<dbReference type="HOGENOM" id="CLU_077607_1_0_5"/>
<dbReference type="KEGG" id="goy:GLS_c00750"/>
<keyword evidence="1 4" id="KW-0963">Cytoplasm</keyword>
<dbReference type="InterPro" id="IPR017138">
    <property type="entry name" value="Asp_Glu_LeuTrfase"/>
</dbReference>
<dbReference type="HAMAP" id="MF_00689">
    <property type="entry name" value="Bpt"/>
    <property type="match status" value="1"/>
</dbReference>
<feature type="domain" description="N-end aminoacyl transferase N-terminal" evidence="5">
    <location>
        <begin position="15"/>
        <end position="84"/>
    </location>
</feature>
<dbReference type="PANTHER" id="PTHR21367">
    <property type="entry name" value="ARGININE-TRNA-PROTEIN TRANSFERASE 1"/>
    <property type="match status" value="1"/>
</dbReference>
<dbReference type="GeneID" id="56904323"/>
<comment type="function">
    <text evidence="4">Functions in the N-end rule pathway of protein degradation where it conjugates Leu from its aminoacyl-tRNA to the N-termini of proteins containing an N-terminal aspartate or glutamate.</text>
</comment>
<feature type="domain" description="N-end rule aminoacyl transferase C-terminal" evidence="6">
    <location>
        <begin position="104"/>
        <end position="226"/>
    </location>
</feature>
<dbReference type="GO" id="GO:0071596">
    <property type="term" value="P:ubiquitin-dependent protein catabolic process via the N-end rule pathway"/>
    <property type="evidence" value="ECO:0007669"/>
    <property type="project" value="InterPro"/>
</dbReference>
<dbReference type="NCBIfam" id="NF002342">
    <property type="entry name" value="PRK01305.1-3"/>
    <property type="match status" value="1"/>
</dbReference>
<dbReference type="PANTHER" id="PTHR21367:SF1">
    <property type="entry name" value="ARGINYL-TRNA--PROTEIN TRANSFERASE 1"/>
    <property type="match status" value="1"/>
</dbReference>
<evidence type="ECO:0000313" key="7">
    <source>
        <dbReference type="EMBL" id="AHK70008.1"/>
    </source>
</evidence>
<name>A0A067Z165_GLUOY</name>
<dbReference type="NCBIfam" id="NF002346">
    <property type="entry name" value="PRK01305.2-3"/>
    <property type="match status" value="1"/>
</dbReference>
<dbReference type="Pfam" id="PF04377">
    <property type="entry name" value="ATE_C"/>
    <property type="match status" value="1"/>
</dbReference>
<dbReference type="GO" id="GO:0005737">
    <property type="term" value="C:cytoplasm"/>
    <property type="evidence" value="ECO:0007669"/>
    <property type="project" value="UniProtKB-SubCell"/>
</dbReference>
<dbReference type="GO" id="GO:0008914">
    <property type="term" value="F:leucyl-tRNA--protein transferase activity"/>
    <property type="evidence" value="ECO:0007669"/>
    <property type="project" value="UniProtKB-UniRule"/>
</dbReference>
<evidence type="ECO:0000313" key="8">
    <source>
        <dbReference type="Proteomes" id="UP000031656"/>
    </source>
</evidence>
<dbReference type="InterPro" id="IPR007472">
    <property type="entry name" value="N-end_Aminoacyl_Trfase_C"/>
</dbReference>
<keyword evidence="3 4" id="KW-0012">Acyltransferase</keyword>
<dbReference type="PIRSF" id="PIRSF037208">
    <property type="entry name" value="ATE_pro_prd"/>
    <property type="match status" value="1"/>
</dbReference>
<dbReference type="AlphaFoldDB" id="A0A067Z165"/>
<evidence type="ECO:0000256" key="2">
    <source>
        <dbReference type="ARBA" id="ARBA00022679"/>
    </source>
</evidence>
<sequence length="240" mass="26910">MQHRPQLFYTTAPAPCPYLPDRTERKVLTELAGPDAVALHNRLSQAGFRRSHAIAYAPVCVGCRACTPMRIPAATFAPTRTQKKIRSRHADLVVNIVPPVPTDEQFRLFEMYQAVRHPDGDMAHMCWRDYAELIANTPVETFLAEFRRPDGTLVCVSLIDRLSDGLSAVYTFYDVNDLTASWGTFSILWLIEETARMGLEHLYLGYYVPGSPKMAYKAAFGPAEVFRDGQWSLLAALSPA</sequence>
<dbReference type="InterPro" id="IPR007471">
    <property type="entry name" value="N-end_Aminoacyl_Trfase_N"/>
</dbReference>
<evidence type="ECO:0000256" key="4">
    <source>
        <dbReference type="HAMAP-Rule" id="MF_00689"/>
    </source>
</evidence>
<dbReference type="RefSeq" id="WP_041110478.1">
    <property type="nucleotide sequence ID" value="NZ_CP004373.1"/>
</dbReference>
<dbReference type="NCBIfam" id="NF002343">
    <property type="entry name" value="PRK01305.1-4"/>
    <property type="match status" value="1"/>
</dbReference>
<comment type="catalytic activity">
    <reaction evidence="4">
        <text>N-terminal L-aspartyl-[protein] + L-leucyl-tRNA(Leu) = N-terminal L-leucyl-L-aspartyl-[protein] + tRNA(Leu) + H(+)</text>
        <dbReference type="Rhea" id="RHEA:50420"/>
        <dbReference type="Rhea" id="RHEA-COMP:9613"/>
        <dbReference type="Rhea" id="RHEA-COMP:9622"/>
        <dbReference type="Rhea" id="RHEA-COMP:12669"/>
        <dbReference type="Rhea" id="RHEA-COMP:12674"/>
        <dbReference type="ChEBI" id="CHEBI:15378"/>
        <dbReference type="ChEBI" id="CHEBI:64720"/>
        <dbReference type="ChEBI" id="CHEBI:78442"/>
        <dbReference type="ChEBI" id="CHEBI:78494"/>
        <dbReference type="ChEBI" id="CHEBI:133042"/>
        <dbReference type="EC" id="2.3.2.29"/>
    </reaction>
</comment>
<reference evidence="7 8" key="1">
    <citation type="journal article" date="2015" name="Appl. Microbiol. Biotechnol.">
        <title>The consequence of an additional NADH dehydrogenase paralog on the growth of Gluconobacter oxydans DSM3504.</title>
        <authorList>
            <person name="Kostner D."/>
            <person name="Luchterhand B."/>
            <person name="Junker A."/>
            <person name="Volland S."/>
            <person name="Daniel R."/>
            <person name="Buchs J."/>
            <person name="Liebl W."/>
            <person name="Ehrenreich A."/>
        </authorList>
    </citation>
    <scope>NUCLEOTIDE SEQUENCE [LARGE SCALE GENOMIC DNA]</scope>
    <source>
        <strain evidence="7">DSM 3504</strain>
    </source>
</reference>
<keyword evidence="2 4" id="KW-0808">Transferase</keyword>
<organism evidence="7 8">
    <name type="scientific">Gluconobacter oxydans DSM 3504</name>
    <dbReference type="NCBI Taxonomy" id="1288313"/>
    <lineage>
        <taxon>Bacteria</taxon>
        <taxon>Pseudomonadati</taxon>
        <taxon>Pseudomonadota</taxon>
        <taxon>Alphaproteobacteria</taxon>
        <taxon>Acetobacterales</taxon>
        <taxon>Acetobacteraceae</taxon>
        <taxon>Gluconobacter</taxon>
    </lineage>
</organism>
<comment type="catalytic activity">
    <reaction evidence="4">
        <text>N-terminal L-glutamyl-[protein] + L-leucyl-tRNA(Leu) = N-terminal L-leucyl-L-glutamyl-[protein] + tRNA(Leu) + H(+)</text>
        <dbReference type="Rhea" id="RHEA:50412"/>
        <dbReference type="Rhea" id="RHEA-COMP:9613"/>
        <dbReference type="Rhea" id="RHEA-COMP:9622"/>
        <dbReference type="Rhea" id="RHEA-COMP:12664"/>
        <dbReference type="Rhea" id="RHEA-COMP:12668"/>
        <dbReference type="ChEBI" id="CHEBI:15378"/>
        <dbReference type="ChEBI" id="CHEBI:64721"/>
        <dbReference type="ChEBI" id="CHEBI:78442"/>
        <dbReference type="ChEBI" id="CHEBI:78494"/>
        <dbReference type="ChEBI" id="CHEBI:133041"/>
        <dbReference type="EC" id="2.3.2.29"/>
    </reaction>
</comment>
<gene>
    <name evidence="7" type="primary">ate</name>
    <name evidence="4" type="synonym">bpt</name>
    <name evidence="7" type="ORF">GLS_c00750</name>
</gene>
<dbReference type="NCBIfam" id="NF002341">
    <property type="entry name" value="PRK01305.1-1"/>
    <property type="match status" value="1"/>
</dbReference>
<proteinExistence type="inferred from homology"/>
<comment type="similarity">
    <text evidence="4">Belongs to the R-transferase family. Bpt subfamily.</text>
</comment>
<dbReference type="GO" id="GO:0004057">
    <property type="term" value="F:arginyl-tRNA--protein transferase activity"/>
    <property type="evidence" value="ECO:0007669"/>
    <property type="project" value="InterPro"/>
</dbReference>
<dbReference type="Pfam" id="PF04376">
    <property type="entry name" value="ATE_N"/>
    <property type="match status" value="1"/>
</dbReference>
<evidence type="ECO:0000256" key="3">
    <source>
        <dbReference type="ARBA" id="ARBA00023315"/>
    </source>
</evidence>
<comment type="subcellular location">
    <subcellularLocation>
        <location evidence="4">Cytoplasm</location>
    </subcellularLocation>
</comment>
<evidence type="ECO:0000256" key="1">
    <source>
        <dbReference type="ARBA" id="ARBA00022490"/>
    </source>
</evidence>
<dbReference type="SUPFAM" id="SSF55729">
    <property type="entry name" value="Acyl-CoA N-acyltransferases (Nat)"/>
    <property type="match status" value="1"/>
</dbReference>
<accession>A0A067Z165</accession>
<evidence type="ECO:0000259" key="5">
    <source>
        <dbReference type="Pfam" id="PF04376"/>
    </source>
</evidence>
<protein>
    <recommendedName>
        <fullName evidence="4">Aspartate/glutamate leucyltransferase</fullName>
        <ecNumber evidence="4">2.3.2.29</ecNumber>
    </recommendedName>
</protein>